<keyword evidence="2" id="KW-1185">Reference proteome</keyword>
<dbReference type="OrthoDB" id="6329284at2759"/>
<evidence type="ECO:0000313" key="2">
    <source>
        <dbReference type="Proteomes" id="UP000664132"/>
    </source>
</evidence>
<name>A0A8H7WAK9_9HELO</name>
<organism evidence="1 2">
    <name type="scientific">Cadophora malorum</name>
    <dbReference type="NCBI Taxonomy" id="108018"/>
    <lineage>
        <taxon>Eukaryota</taxon>
        <taxon>Fungi</taxon>
        <taxon>Dikarya</taxon>
        <taxon>Ascomycota</taxon>
        <taxon>Pezizomycotina</taxon>
        <taxon>Leotiomycetes</taxon>
        <taxon>Helotiales</taxon>
        <taxon>Ploettnerulaceae</taxon>
        <taxon>Cadophora</taxon>
    </lineage>
</organism>
<comment type="caution">
    <text evidence="1">The sequence shown here is derived from an EMBL/GenBank/DDBJ whole genome shotgun (WGS) entry which is preliminary data.</text>
</comment>
<dbReference type="AlphaFoldDB" id="A0A8H7WAK9"/>
<dbReference type="PANTHER" id="PTHR33337:SF40">
    <property type="entry name" value="CENP-V_GFA DOMAIN-CONTAINING PROTEIN-RELATED"/>
    <property type="match status" value="1"/>
</dbReference>
<dbReference type="Proteomes" id="UP000664132">
    <property type="component" value="Unassembled WGS sequence"/>
</dbReference>
<evidence type="ECO:0008006" key="3">
    <source>
        <dbReference type="Google" id="ProtNLM"/>
    </source>
</evidence>
<gene>
    <name evidence="1" type="ORF">IFR04_008506</name>
</gene>
<dbReference type="PANTHER" id="PTHR33337">
    <property type="entry name" value="GFA DOMAIN-CONTAINING PROTEIN"/>
    <property type="match status" value="1"/>
</dbReference>
<dbReference type="EMBL" id="JAFJYH010000130">
    <property type="protein sequence ID" value="KAG4418364.1"/>
    <property type="molecule type" value="Genomic_DNA"/>
</dbReference>
<evidence type="ECO:0000313" key="1">
    <source>
        <dbReference type="EMBL" id="KAG4418364.1"/>
    </source>
</evidence>
<dbReference type="Gene3D" id="3.90.1590.10">
    <property type="entry name" value="glutathione-dependent formaldehyde- activating enzyme (gfa)"/>
    <property type="match status" value="1"/>
</dbReference>
<accession>A0A8H7WAK9</accession>
<dbReference type="SUPFAM" id="SSF51316">
    <property type="entry name" value="Mss4-like"/>
    <property type="match status" value="2"/>
</dbReference>
<reference evidence="1" key="1">
    <citation type="submission" date="2021-02" db="EMBL/GenBank/DDBJ databases">
        <title>Genome sequence Cadophora malorum strain M34.</title>
        <authorList>
            <person name="Stefanovic E."/>
            <person name="Vu D."/>
            <person name="Scully C."/>
            <person name="Dijksterhuis J."/>
            <person name="Roader J."/>
            <person name="Houbraken J."/>
        </authorList>
    </citation>
    <scope>NUCLEOTIDE SEQUENCE</scope>
    <source>
        <strain evidence="1">M34</strain>
    </source>
</reference>
<sequence length="213" mass="24273">MPALPETAFQLKGGCFCSAIRYTISIPELEARPKIPNDPKKEIFPPKKVSERLPMITLDHCTSCRRIGGTIIESWFICPQAWVQFTLQNRCATGNPASTSPDDSVKPTMMEYLMPDRELQEKTYLTYFSSSEDVNRTFCGKCGTHLTYYCSDPPAAIPPSRLHWGPYFDVAGGTLDREFLEIEGYRPNRYGWAEDGISWVKRLLREGERSLME</sequence>
<protein>
    <recommendedName>
        <fullName evidence="3">CENP-V/GFA domain-containing protein</fullName>
    </recommendedName>
</protein>
<proteinExistence type="predicted"/>
<dbReference type="InterPro" id="IPR011057">
    <property type="entry name" value="Mss4-like_sf"/>
</dbReference>